<feature type="region of interest" description="Disordered" evidence="1">
    <location>
        <begin position="42"/>
        <end position="71"/>
    </location>
</feature>
<sequence length="196" mass="21813">MDARGILIGAIAAATGATPGAVESEASRCALATRAWFFGHEGARPPHTPQGRDPSSTPAGPPYSHQRRPPREVRALMSRMADELASRRDEYYEGVRRDLDADPKEPWLLIYYDVMVEHYREVAAGRVPPWTGFEWMCDLAYPYVLLAYLSREADARTFSWAYSALVTSVEEFPLGPPADLTLARAIIEAVARFVDI</sequence>
<name>A0A4P2VCT9_9ARCH</name>
<evidence type="ECO:0000256" key="1">
    <source>
        <dbReference type="SAM" id="MobiDB-lite"/>
    </source>
</evidence>
<proteinExistence type="predicted"/>
<evidence type="ECO:0000313" key="2">
    <source>
        <dbReference type="EMBL" id="BBE42426.1"/>
    </source>
</evidence>
<organism evidence="2 3">
    <name type="scientific">Conexivisphaera calida</name>
    <dbReference type="NCBI Taxonomy" id="1874277"/>
    <lineage>
        <taxon>Archaea</taxon>
        <taxon>Nitrososphaerota</taxon>
        <taxon>Conexivisphaeria</taxon>
        <taxon>Conexivisphaerales</taxon>
        <taxon>Conexivisphaeraceae</taxon>
        <taxon>Conexivisphaera</taxon>
    </lineage>
</organism>
<dbReference type="KEGG" id="ccai:NAS2_1037"/>
<dbReference type="RefSeq" id="WP_174448661.1">
    <property type="nucleotide sequence ID" value="NZ_AP018732.1"/>
</dbReference>
<accession>A0A4P2VCT9</accession>
<reference evidence="2 3" key="1">
    <citation type="journal article" date="2019" name="ISME J.">
        <title>Isolation and characterization of a thermophilic sulfur- and iron-reducing thaumarchaeote from a terrestrial acidic hot spring.</title>
        <authorList>
            <person name="Kato S."/>
            <person name="Itoh T."/>
            <person name="Yuki M."/>
            <person name="Nagamori M."/>
            <person name="Ohnishi M."/>
            <person name="Uematsu K."/>
            <person name="Suzuki K."/>
            <person name="Takashina T."/>
            <person name="Ohkuma M."/>
        </authorList>
    </citation>
    <scope>NUCLEOTIDE SEQUENCE [LARGE SCALE GENOMIC DNA]</scope>
    <source>
        <strain evidence="2 3">NAS-02</strain>
    </source>
</reference>
<dbReference type="EMBL" id="AP018732">
    <property type="protein sequence ID" value="BBE42426.1"/>
    <property type="molecule type" value="Genomic_DNA"/>
</dbReference>
<protein>
    <submittedName>
        <fullName evidence="2">Uncharacterized protein</fullName>
    </submittedName>
</protein>
<gene>
    <name evidence="2" type="ORF">NAS2_1037</name>
</gene>
<keyword evidence="3" id="KW-1185">Reference proteome</keyword>
<evidence type="ECO:0000313" key="3">
    <source>
        <dbReference type="Proteomes" id="UP000509448"/>
    </source>
</evidence>
<dbReference type="GeneID" id="55584849"/>
<dbReference type="AlphaFoldDB" id="A0A4P2VCT9"/>
<dbReference type="Proteomes" id="UP000509448">
    <property type="component" value="Chromosome"/>
</dbReference>